<keyword evidence="1 6" id="KW-0489">Methyltransferase</keyword>
<dbReference type="AlphaFoldDB" id="F0W197"/>
<dbReference type="GO" id="GO:0003723">
    <property type="term" value="F:RNA binding"/>
    <property type="evidence" value="ECO:0007669"/>
    <property type="project" value="UniProtKB-UniRule"/>
</dbReference>
<feature type="binding site" evidence="6">
    <location>
        <begin position="236"/>
        <end position="242"/>
    </location>
    <ligand>
        <name>S-adenosyl-L-methionine</name>
        <dbReference type="ChEBI" id="CHEBI:59789"/>
    </ligand>
</feature>
<evidence type="ECO:0000256" key="2">
    <source>
        <dbReference type="ARBA" id="ARBA00022679"/>
    </source>
</evidence>
<accession>F0W197</accession>
<keyword evidence="3 6" id="KW-0949">S-adenosyl-L-methionine</keyword>
<dbReference type="PRINTS" id="PR02008">
    <property type="entry name" value="RCMTFAMILY"/>
</dbReference>
<evidence type="ECO:0000256" key="3">
    <source>
        <dbReference type="ARBA" id="ARBA00022691"/>
    </source>
</evidence>
<protein>
    <submittedName>
        <fullName evidence="9">Uncharacterized protein AlNc14C6G866</fullName>
    </submittedName>
</protein>
<keyword evidence="4 6" id="KW-0694">RNA-binding</keyword>
<comment type="similarity">
    <text evidence="6">Belongs to the class I-like SAM-binding methyltransferase superfamily. RsmB/NOP family.</text>
</comment>
<sequence>MSELYKEAASLLQKYENRRGGLKSLLYSPDVTHTKSSFALVCETLRFKPLLEILVAAVPSFQLRVRQLCKSNSKHKENRVISLTLATTYISIYDLLFGKKKSIAGGGFLKREIMKHANALREALVRMKIKEKVRDHEDLLPLENRKCSTLLDISRYVRVNTLKAQKAEIAEFTETTGAQHDVHIPDLLVLPRNIEVYDHDLVKEGKLILQDKASCFPAYVLLSDPAWNGGDIIDACAAPGNKTSHLAMLLDKKAVGMSTKSKVFAFDRSAARLKILESRLKSCGADGIVLASCQDFLNTDIHDPRYANVKAILLDPSCSGSGMNSRFDHLLDIASRPEMTEYDLEQEDGTTQKRIESLASFQLLMLRKAFSFDQVDRVVYSTCSVFKSENEEVVAAALSTQPADKSNRFQLKECLPHWPRRGIPTDVLSSSDAKLLVRANAIEDGTNGFFVAYFERREEKAPPRITNAQSAGIMEQSHVNTKSEQNSAKKRRRKSRKRKKMTT</sequence>
<comment type="catalytic activity">
    <reaction evidence="5">
        <text>a cytidine in 25S rRNA + S-adenosyl-L-methionine = a 5-methylcytidine in 25S rRNA + S-adenosyl-L-homocysteine + H(+)</text>
        <dbReference type="Rhea" id="RHEA:47780"/>
        <dbReference type="Rhea" id="RHEA-COMP:11911"/>
        <dbReference type="Rhea" id="RHEA-COMP:11912"/>
        <dbReference type="ChEBI" id="CHEBI:15378"/>
        <dbReference type="ChEBI" id="CHEBI:57856"/>
        <dbReference type="ChEBI" id="CHEBI:59789"/>
        <dbReference type="ChEBI" id="CHEBI:74483"/>
        <dbReference type="ChEBI" id="CHEBI:82748"/>
    </reaction>
</comment>
<dbReference type="PROSITE" id="PS51686">
    <property type="entry name" value="SAM_MT_RSMB_NOP"/>
    <property type="match status" value="1"/>
</dbReference>
<dbReference type="InterPro" id="IPR001678">
    <property type="entry name" value="MeTrfase_RsmB-F_NOP2_dom"/>
</dbReference>
<dbReference type="PANTHER" id="PTHR22807:SF4">
    <property type="entry name" value="28S RRNA (CYTOSINE-C(5))-METHYLTRANSFERASE"/>
    <property type="match status" value="1"/>
</dbReference>
<dbReference type="Gene3D" id="3.40.50.150">
    <property type="entry name" value="Vaccinia Virus protein VP39"/>
    <property type="match status" value="1"/>
</dbReference>
<dbReference type="GO" id="GO:0008173">
    <property type="term" value="F:RNA methyltransferase activity"/>
    <property type="evidence" value="ECO:0007669"/>
    <property type="project" value="InterPro"/>
</dbReference>
<evidence type="ECO:0000259" key="8">
    <source>
        <dbReference type="PROSITE" id="PS51686"/>
    </source>
</evidence>
<feature type="binding site" evidence="6">
    <location>
        <position position="315"/>
    </location>
    <ligand>
        <name>S-adenosyl-L-methionine</name>
        <dbReference type="ChEBI" id="CHEBI:59789"/>
    </ligand>
</feature>
<dbReference type="FunFam" id="3.40.50.150:FF:000164">
    <property type="entry name" value="Methyltransferase NSUN5, putative"/>
    <property type="match status" value="1"/>
</dbReference>
<gene>
    <name evidence="9" type="primary">AlNc14C6G866</name>
    <name evidence="9" type="ORF">ALNC14_009670</name>
</gene>
<dbReference type="InterPro" id="IPR049560">
    <property type="entry name" value="MeTrfase_RsmB-F_NOP2_cat"/>
</dbReference>
<dbReference type="InterPro" id="IPR023267">
    <property type="entry name" value="RCMT"/>
</dbReference>
<feature type="region of interest" description="Disordered" evidence="7">
    <location>
        <begin position="461"/>
        <end position="503"/>
    </location>
</feature>
<dbReference type="InterPro" id="IPR029063">
    <property type="entry name" value="SAM-dependent_MTases_sf"/>
</dbReference>
<feature type="binding site" evidence="6">
    <location>
        <position position="267"/>
    </location>
    <ligand>
        <name>S-adenosyl-L-methionine</name>
        <dbReference type="ChEBI" id="CHEBI:59789"/>
    </ligand>
</feature>
<dbReference type="Pfam" id="PF01189">
    <property type="entry name" value="Methyltr_RsmB-F"/>
    <property type="match status" value="1"/>
</dbReference>
<feature type="compositionally biased region" description="Basic residues" evidence="7">
    <location>
        <begin position="488"/>
        <end position="503"/>
    </location>
</feature>
<reference evidence="9" key="2">
    <citation type="submission" date="2011-02" db="EMBL/GenBank/DDBJ databases">
        <authorList>
            <person name="MacLean D."/>
        </authorList>
    </citation>
    <scope>NUCLEOTIDE SEQUENCE</scope>
</reference>
<evidence type="ECO:0000313" key="9">
    <source>
        <dbReference type="EMBL" id="CCA14824.1"/>
    </source>
</evidence>
<proteinExistence type="inferred from homology"/>
<evidence type="ECO:0000256" key="5">
    <source>
        <dbReference type="ARBA" id="ARBA00053002"/>
    </source>
</evidence>
<dbReference type="InterPro" id="IPR048889">
    <property type="entry name" value="NSUN5_RCM1_N"/>
</dbReference>
<feature type="domain" description="SAM-dependent MTase RsmB/NOP-type" evidence="8">
    <location>
        <begin position="145"/>
        <end position="457"/>
    </location>
</feature>
<dbReference type="Gene3D" id="3.30.70.1170">
    <property type="entry name" value="Sun protein, domain 3"/>
    <property type="match status" value="1"/>
</dbReference>
<name>F0W197_9STRA</name>
<evidence type="ECO:0000256" key="1">
    <source>
        <dbReference type="ARBA" id="ARBA00022603"/>
    </source>
</evidence>
<evidence type="ECO:0000256" key="6">
    <source>
        <dbReference type="PROSITE-ProRule" id="PRU01023"/>
    </source>
</evidence>
<dbReference type="GO" id="GO:0070475">
    <property type="term" value="P:rRNA base methylation"/>
    <property type="evidence" value="ECO:0007669"/>
    <property type="project" value="TreeGrafter"/>
</dbReference>
<dbReference type="SUPFAM" id="SSF53335">
    <property type="entry name" value="S-adenosyl-L-methionine-dependent methyltransferases"/>
    <property type="match status" value="1"/>
</dbReference>
<feature type="compositionally biased region" description="Polar residues" evidence="7">
    <location>
        <begin position="477"/>
        <end position="486"/>
    </location>
</feature>
<dbReference type="Pfam" id="PF21153">
    <property type="entry name" value="NSUN5_N"/>
    <property type="match status" value="1"/>
</dbReference>
<dbReference type="GO" id="GO:0005730">
    <property type="term" value="C:nucleolus"/>
    <property type="evidence" value="ECO:0007669"/>
    <property type="project" value="TreeGrafter"/>
</dbReference>
<feature type="active site" description="Nucleophile" evidence="6">
    <location>
        <position position="383"/>
    </location>
</feature>
<dbReference type="HOGENOM" id="CLU_005316_7_4_1"/>
<feature type="binding site" evidence="6">
    <location>
        <position position="295"/>
    </location>
    <ligand>
        <name>S-adenosyl-L-methionine</name>
        <dbReference type="ChEBI" id="CHEBI:59789"/>
    </ligand>
</feature>
<dbReference type="PANTHER" id="PTHR22807">
    <property type="entry name" value="NOP2 YEAST -RELATED NOL1/NOP2/FMU SUN DOMAIN-CONTAINING"/>
    <property type="match status" value="1"/>
</dbReference>
<evidence type="ECO:0000256" key="7">
    <source>
        <dbReference type="SAM" id="MobiDB-lite"/>
    </source>
</evidence>
<evidence type="ECO:0000256" key="4">
    <source>
        <dbReference type="ARBA" id="ARBA00022884"/>
    </source>
</evidence>
<organism evidence="9">
    <name type="scientific">Albugo laibachii Nc14</name>
    <dbReference type="NCBI Taxonomy" id="890382"/>
    <lineage>
        <taxon>Eukaryota</taxon>
        <taxon>Sar</taxon>
        <taxon>Stramenopiles</taxon>
        <taxon>Oomycota</taxon>
        <taxon>Peronosporomycetes</taxon>
        <taxon>Albuginales</taxon>
        <taxon>Albuginaceae</taxon>
        <taxon>Albugo</taxon>
    </lineage>
</organism>
<keyword evidence="2 6" id="KW-0808">Transferase</keyword>
<dbReference type="EMBL" id="FR824051">
    <property type="protein sequence ID" value="CCA14824.1"/>
    <property type="molecule type" value="Genomic_DNA"/>
</dbReference>
<reference evidence="9" key="1">
    <citation type="journal article" date="2011" name="PLoS Biol.">
        <title>Gene gain and loss during evolution of obligate parasitism in the white rust pathogen of Arabidopsis thaliana.</title>
        <authorList>
            <person name="Kemen E."/>
            <person name="Gardiner A."/>
            <person name="Schultz-Larsen T."/>
            <person name="Kemen A.C."/>
            <person name="Balmuth A.L."/>
            <person name="Robert-Seilaniantz A."/>
            <person name="Bailey K."/>
            <person name="Holub E."/>
            <person name="Studholme D.J."/>
            <person name="Maclean D."/>
            <person name="Jones J.D."/>
        </authorList>
    </citation>
    <scope>NUCLEOTIDE SEQUENCE</scope>
</reference>